<dbReference type="Pfam" id="PF12710">
    <property type="entry name" value="HAD"/>
    <property type="match status" value="1"/>
</dbReference>
<dbReference type="EMBL" id="FMAI01000059">
    <property type="protein sequence ID" value="SCB55891.1"/>
    <property type="molecule type" value="Genomic_DNA"/>
</dbReference>
<keyword evidence="4" id="KW-0732">Signal</keyword>
<dbReference type="Gene3D" id="3.40.50.1000">
    <property type="entry name" value="HAD superfamily/HAD-like"/>
    <property type="match status" value="1"/>
</dbReference>
<dbReference type="PANTHER" id="PTHR43344:SF13">
    <property type="entry name" value="PHOSPHATASE RV3661-RELATED"/>
    <property type="match status" value="1"/>
</dbReference>
<dbReference type="AlphaFoldDB" id="A0A1C3XUF9"/>
<reference evidence="6" key="1">
    <citation type="submission" date="2016-08" db="EMBL/GenBank/DDBJ databases">
        <authorList>
            <person name="Varghese N."/>
            <person name="Submissions Spin"/>
        </authorList>
    </citation>
    <scope>NUCLEOTIDE SEQUENCE [LARGE SCALE GENOMIC DNA]</scope>
    <source>
        <strain evidence="6">ERR11</strain>
    </source>
</reference>
<accession>A0A1C3XUF9</accession>
<dbReference type="InterPro" id="IPR050582">
    <property type="entry name" value="HAD-like_SerB"/>
</dbReference>
<evidence type="ECO:0000256" key="4">
    <source>
        <dbReference type="SAM" id="SignalP"/>
    </source>
</evidence>
<evidence type="ECO:0000256" key="2">
    <source>
        <dbReference type="ARBA" id="ARBA00022801"/>
    </source>
</evidence>
<dbReference type="InterPro" id="IPR036412">
    <property type="entry name" value="HAD-like_sf"/>
</dbReference>
<dbReference type="GO" id="GO:0046872">
    <property type="term" value="F:metal ion binding"/>
    <property type="evidence" value="ECO:0007669"/>
    <property type="project" value="UniProtKB-KW"/>
</dbReference>
<sequence length="336" mass="36951">MRGIRVDRRSILAGLLVSAAATPLTGGALAQGNPLPSWNEGLSKKSILDFVSAVTKEGAPDFVPAPERIATFDNDGTLWCEQPMYVQLAFALDRVKALSGKHPEWRRKQPFQAVLDNDLASLAKAGEKGLVELVMATHAGMTTADFEKIAGDWIASARHPKFDKPYTDLVYQPMLELLAYLRSNGFKTFIVSGGGIEFMRPWSERVYGIPPEQVVGSSIKTQFKIDNGVAQLIRLPAIDFVDDGPGKPVGINSHIGRRPIAAFGNSDGDFQMLQWATLSPGKRFGLIVHHTDAAREYAYDRKSPFGKLDKALDAADSNGWIMVSMKDDWKRIFGFQ</sequence>
<dbReference type="Proteomes" id="UP000199184">
    <property type="component" value="Unassembled WGS sequence"/>
</dbReference>
<name>A0A1C3XUF9_9BRAD</name>
<gene>
    <name evidence="5" type="ORF">GA0061098_10595</name>
</gene>
<feature type="chain" id="PRO_5008686947" evidence="4">
    <location>
        <begin position="31"/>
        <end position="336"/>
    </location>
</feature>
<keyword evidence="6" id="KW-1185">Reference proteome</keyword>
<keyword evidence="1" id="KW-0479">Metal-binding</keyword>
<dbReference type="RefSeq" id="WP_091967708.1">
    <property type="nucleotide sequence ID" value="NZ_FMAI01000059.1"/>
</dbReference>
<evidence type="ECO:0000313" key="6">
    <source>
        <dbReference type="Proteomes" id="UP000199184"/>
    </source>
</evidence>
<evidence type="ECO:0000256" key="3">
    <source>
        <dbReference type="ARBA" id="ARBA00022842"/>
    </source>
</evidence>
<keyword evidence="2" id="KW-0378">Hydrolase</keyword>
<dbReference type="SUPFAM" id="SSF56784">
    <property type="entry name" value="HAD-like"/>
    <property type="match status" value="1"/>
</dbReference>
<organism evidence="5 6">
    <name type="scientific">Bradyrhizobium shewense</name>
    <dbReference type="NCBI Taxonomy" id="1761772"/>
    <lineage>
        <taxon>Bacteria</taxon>
        <taxon>Pseudomonadati</taxon>
        <taxon>Pseudomonadota</taxon>
        <taxon>Alphaproteobacteria</taxon>
        <taxon>Hyphomicrobiales</taxon>
        <taxon>Nitrobacteraceae</taxon>
        <taxon>Bradyrhizobium</taxon>
    </lineage>
</organism>
<proteinExistence type="predicted"/>
<feature type="signal peptide" evidence="4">
    <location>
        <begin position="1"/>
        <end position="30"/>
    </location>
</feature>
<dbReference type="PANTHER" id="PTHR43344">
    <property type="entry name" value="PHOSPHOSERINE PHOSPHATASE"/>
    <property type="match status" value="1"/>
</dbReference>
<protein>
    <submittedName>
        <fullName evidence="5">Phosphoserine phosphatase</fullName>
    </submittedName>
</protein>
<dbReference type="GO" id="GO:0016787">
    <property type="term" value="F:hydrolase activity"/>
    <property type="evidence" value="ECO:0007669"/>
    <property type="project" value="UniProtKB-KW"/>
</dbReference>
<evidence type="ECO:0000256" key="1">
    <source>
        <dbReference type="ARBA" id="ARBA00022723"/>
    </source>
</evidence>
<dbReference type="InterPro" id="IPR023214">
    <property type="entry name" value="HAD_sf"/>
</dbReference>
<keyword evidence="3" id="KW-0460">Magnesium</keyword>
<evidence type="ECO:0000313" key="5">
    <source>
        <dbReference type="EMBL" id="SCB55891.1"/>
    </source>
</evidence>